<gene>
    <name evidence="2" type="ORF">FHE65_33730</name>
</gene>
<name>A0A5C4M548_9ACTN</name>
<proteinExistence type="predicted"/>
<dbReference type="EMBL" id="VDFR01000234">
    <property type="protein sequence ID" value="TNC28385.1"/>
    <property type="molecule type" value="Genomic_DNA"/>
</dbReference>
<feature type="transmembrane region" description="Helical" evidence="1">
    <location>
        <begin position="5"/>
        <end position="27"/>
    </location>
</feature>
<organism evidence="2 3">
    <name type="scientific">Mumia zhuanghuii</name>
    <dbReference type="NCBI Taxonomy" id="2585211"/>
    <lineage>
        <taxon>Bacteria</taxon>
        <taxon>Bacillati</taxon>
        <taxon>Actinomycetota</taxon>
        <taxon>Actinomycetes</taxon>
        <taxon>Propionibacteriales</taxon>
        <taxon>Nocardioidaceae</taxon>
        <taxon>Mumia</taxon>
    </lineage>
</organism>
<keyword evidence="1" id="KW-0472">Membrane</keyword>
<keyword evidence="1" id="KW-1133">Transmembrane helix</keyword>
<dbReference type="Proteomes" id="UP000306740">
    <property type="component" value="Unassembled WGS sequence"/>
</dbReference>
<comment type="caution">
    <text evidence="2">The sequence shown here is derived from an EMBL/GenBank/DDBJ whole genome shotgun (WGS) entry which is preliminary data.</text>
</comment>
<dbReference type="RefSeq" id="WP_139107305.1">
    <property type="nucleotide sequence ID" value="NZ_VDFR01000234.1"/>
</dbReference>
<evidence type="ECO:0000313" key="2">
    <source>
        <dbReference type="EMBL" id="TNC28385.1"/>
    </source>
</evidence>
<protein>
    <submittedName>
        <fullName evidence="2">Uncharacterized protein</fullName>
    </submittedName>
</protein>
<sequence>MTTVLLVVCAVLTLIGLVLLFVAPYWFGFLRGVPYNAAAPLTLTVVLLVLLALVADLRGRRVVVLVIALTVGWVAFGVYSTLTVGWHAAKDVYEASVVETDAPQGGYDVREPYEVARSNVSQSIGDVVASDHATAIKHVGGDWTAIVPRKGWNKGYAKVVSRDTDGEYTSCTFDEEHSDVKFGAKFSHNLGRAITGEVIDTWGRFAPVGWDESDMFGLCTDDGAKVVVPLTRWSGHWASHQVPAGVAIVETDGTVRVDKTAKGIDGPVYPISLAAEQRESTRAAGSFWDYVKHRSGYADSDAVGEAGAANTGEFALVRAEGGMDYVTPLTRASSDRSGSQSIVGVSTIAADRTEPGQLATLTVHKVPAESGLRGRISKTLTSFQNISVLATRKATMLEVVPTAADMWVATLGMEAADVISPAYRIEIPTEGEACLKSLDGRIIQCGAQAGVDGNGAGPVLTPREGADPSGGALADRSDAELLKDLADITAELQRREQVAPTG</sequence>
<feature type="transmembrane region" description="Helical" evidence="1">
    <location>
        <begin position="33"/>
        <end position="55"/>
    </location>
</feature>
<accession>A0A5C4M548</accession>
<evidence type="ECO:0000256" key="1">
    <source>
        <dbReference type="SAM" id="Phobius"/>
    </source>
</evidence>
<feature type="transmembrane region" description="Helical" evidence="1">
    <location>
        <begin position="62"/>
        <end position="82"/>
    </location>
</feature>
<dbReference type="AlphaFoldDB" id="A0A5C4M548"/>
<keyword evidence="1" id="KW-0812">Transmembrane</keyword>
<evidence type="ECO:0000313" key="3">
    <source>
        <dbReference type="Proteomes" id="UP000306740"/>
    </source>
</evidence>
<dbReference type="OrthoDB" id="3276272at2"/>
<reference evidence="2 3" key="1">
    <citation type="submission" date="2019-05" db="EMBL/GenBank/DDBJ databases">
        <title>Mumia sp. nov., isolated from the intestinal contents of plateau pika (Ochotona curzoniae) in the Qinghai-Tibet plateau of China.</title>
        <authorList>
            <person name="Tian Z."/>
        </authorList>
    </citation>
    <scope>NUCLEOTIDE SEQUENCE [LARGE SCALE GENOMIC DNA]</scope>
    <source>
        <strain evidence="3">527</strain>
    </source>
</reference>